<evidence type="ECO:0000256" key="2">
    <source>
        <dbReference type="ARBA" id="ARBA00005582"/>
    </source>
</evidence>
<comment type="cofactor">
    <cofactor evidence="1">
        <name>Mg(2+)</name>
        <dbReference type="ChEBI" id="CHEBI:18420"/>
    </cofactor>
</comment>
<dbReference type="PANTHER" id="PTHR43758">
    <property type="entry name" value="7,8-DIHYDRO-8-OXOGUANINE TRIPHOSPHATASE"/>
    <property type="match status" value="1"/>
</dbReference>
<comment type="similarity">
    <text evidence="2">Belongs to the Nudix hydrolase family.</text>
</comment>
<evidence type="ECO:0000256" key="1">
    <source>
        <dbReference type="ARBA" id="ARBA00001946"/>
    </source>
</evidence>
<dbReference type="Gene3D" id="3.90.79.10">
    <property type="entry name" value="Nucleoside Triphosphate Pyrophosphohydrolase"/>
    <property type="match status" value="1"/>
</dbReference>
<proteinExistence type="inferred from homology"/>
<evidence type="ECO:0000256" key="4">
    <source>
        <dbReference type="ARBA" id="ARBA00022723"/>
    </source>
</evidence>
<dbReference type="PRINTS" id="PR01403">
    <property type="entry name" value="8OXTPHPHTASE"/>
</dbReference>
<dbReference type="EC" id="3.6.1.56" evidence="11"/>
<evidence type="ECO:0000256" key="5">
    <source>
        <dbReference type="ARBA" id="ARBA00022801"/>
    </source>
</evidence>
<comment type="catalytic activity">
    <reaction evidence="19">
        <text>O(6)-methyl-dGTP + H2O = O(6)-methyl-dGMP + diphosphate + H(+)</text>
        <dbReference type="Rhea" id="RHEA:67600"/>
        <dbReference type="ChEBI" id="CHEBI:15377"/>
        <dbReference type="ChEBI" id="CHEBI:15378"/>
        <dbReference type="ChEBI" id="CHEBI:33019"/>
        <dbReference type="ChEBI" id="CHEBI:169974"/>
        <dbReference type="ChEBI" id="CHEBI:169975"/>
    </reaction>
    <physiologicalReaction direction="left-to-right" evidence="19">
        <dbReference type="Rhea" id="RHEA:67601"/>
    </physiologicalReaction>
</comment>
<evidence type="ECO:0000259" key="22">
    <source>
        <dbReference type="PROSITE" id="PS51462"/>
    </source>
</evidence>
<evidence type="ECO:0000256" key="6">
    <source>
        <dbReference type="ARBA" id="ARBA00022842"/>
    </source>
</evidence>
<evidence type="ECO:0000256" key="17">
    <source>
        <dbReference type="ARBA" id="ARBA00032071"/>
    </source>
</evidence>
<evidence type="ECO:0000256" key="7">
    <source>
        <dbReference type="ARBA" id="ARBA00024448"/>
    </source>
</evidence>
<evidence type="ECO:0000256" key="15">
    <source>
        <dbReference type="ARBA" id="ARBA00030682"/>
    </source>
</evidence>
<dbReference type="Proteomes" id="UP001234581">
    <property type="component" value="Unassembled WGS sequence"/>
</dbReference>
<keyword evidence="4" id="KW-0479">Metal-binding</keyword>
<comment type="catalytic activity">
    <reaction evidence="20">
        <text>N(6)-methyl-dATP + H2O = N(6)-methyl-dAMP + diphosphate + H(+)</text>
        <dbReference type="Rhea" id="RHEA:67604"/>
        <dbReference type="ChEBI" id="CHEBI:15377"/>
        <dbReference type="ChEBI" id="CHEBI:15378"/>
        <dbReference type="ChEBI" id="CHEBI:33019"/>
        <dbReference type="ChEBI" id="CHEBI:169976"/>
        <dbReference type="ChEBI" id="CHEBI:172872"/>
    </reaction>
    <physiologicalReaction direction="left-to-right" evidence="20">
        <dbReference type="Rhea" id="RHEA:67605"/>
    </physiologicalReaction>
</comment>
<evidence type="ECO:0000256" key="8">
    <source>
        <dbReference type="ARBA" id="ARBA00024459"/>
    </source>
</evidence>
<evidence type="ECO:0000256" key="20">
    <source>
        <dbReference type="ARBA" id="ARBA00049032"/>
    </source>
</evidence>
<evidence type="ECO:0000256" key="13">
    <source>
        <dbReference type="ARBA" id="ARBA00029673"/>
    </source>
</evidence>
<comment type="catalytic activity">
    <reaction evidence="9">
        <text>8-oxo-dGTP + H2O = 8-oxo-dGMP + diphosphate + H(+)</text>
        <dbReference type="Rhea" id="RHEA:31575"/>
        <dbReference type="ChEBI" id="CHEBI:15377"/>
        <dbReference type="ChEBI" id="CHEBI:15378"/>
        <dbReference type="ChEBI" id="CHEBI:33019"/>
        <dbReference type="ChEBI" id="CHEBI:63224"/>
        <dbReference type="ChEBI" id="CHEBI:77896"/>
    </reaction>
    <physiologicalReaction direction="left-to-right" evidence="9">
        <dbReference type="Rhea" id="RHEA:31576"/>
    </physiologicalReaction>
</comment>
<keyword evidence="5" id="KW-0378">Hydrolase</keyword>
<evidence type="ECO:0000256" key="10">
    <source>
        <dbReference type="ARBA" id="ARBA00024596"/>
    </source>
</evidence>
<dbReference type="InterPro" id="IPR015797">
    <property type="entry name" value="NUDIX_hydrolase-like_dom_sf"/>
</dbReference>
<comment type="catalytic activity">
    <reaction evidence="18">
        <text>N(6)-methyl-ATP + H2O = N(6)-methyl-AMP + diphosphate + H(+)</text>
        <dbReference type="Rhea" id="RHEA:67608"/>
        <dbReference type="ChEBI" id="CHEBI:15377"/>
        <dbReference type="ChEBI" id="CHEBI:15378"/>
        <dbReference type="ChEBI" id="CHEBI:33019"/>
        <dbReference type="ChEBI" id="CHEBI:144842"/>
        <dbReference type="ChEBI" id="CHEBI:172873"/>
    </reaction>
    <physiologicalReaction direction="left-to-right" evidence="18">
        <dbReference type="Rhea" id="RHEA:67609"/>
    </physiologicalReaction>
</comment>
<dbReference type="InterPro" id="IPR000086">
    <property type="entry name" value="NUDIX_hydrolase_dom"/>
</dbReference>
<name>A0AAD7XXI3_9FUNG</name>
<gene>
    <name evidence="23" type="ORF">O0I10_010669</name>
</gene>
<dbReference type="GO" id="GO:0005737">
    <property type="term" value="C:cytoplasm"/>
    <property type="evidence" value="ECO:0007669"/>
    <property type="project" value="TreeGrafter"/>
</dbReference>
<evidence type="ECO:0000256" key="14">
    <source>
        <dbReference type="ARBA" id="ARBA00030634"/>
    </source>
</evidence>
<dbReference type="RefSeq" id="XP_058338546.1">
    <property type="nucleotide sequence ID" value="XM_058490648.1"/>
</dbReference>
<keyword evidence="24" id="KW-1185">Reference proteome</keyword>
<evidence type="ECO:0000313" key="24">
    <source>
        <dbReference type="Proteomes" id="UP001234581"/>
    </source>
</evidence>
<dbReference type="AlphaFoldDB" id="A0AAD7XXI3"/>
<dbReference type="GO" id="GO:0042262">
    <property type="term" value="P:DNA protection"/>
    <property type="evidence" value="ECO:0007669"/>
    <property type="project" value="InterPro"/>
</dbReference>
<evidence type="ECO:0000256" key="3">
    <source>
        <dbReference type="ARBA" id="ARBA00011245"/>
    </source>
</evidence>
<dbReference type="GeneID" id="83218072"/>
<dbReference type="GO" id="GO:0046872">
    <property type="term" value="F:metal ion binding"/>
    <property type="evidence" value="ECO:0007669"/>
    <property type="project" value="UniProtKB-KW"/>
</dbReference>
<comment type="caution">
    <text evidence="23">The sequence shown here is derived from an EMBL/GenBank/DDBJ whole genome shotgun (WGS) entry which is preliminary data.</text>
</comment>
<comment type="subunit">
    <text evidence="3">Monomer.</text>
</comment>
<evidence type="ECO:0000256" key="21">
    <source>
        <dbReference type="ARBA" id="ARBA00053094"/>
    </source>
</evidence>
<sequence length="182" mass="20935">MVVVDKKKAYTLIFIQDEANQKVLLGMKKRGFGVNLWNGFGGKVEPGESVLEAAHRELEEEAMIKTDHLEKIGLNVFTFEESPMALEVHIFKGKTFQGTPTETEEMRPQWYSYDDIPYDSMWADDRLWLPFMLSGQPFVGEFHFPKDENVVLEQSLQKVTTVPEECRLDQRVLSYGRVNGAQ</sequence>
<dbReference type="CDD" id="cd03427">
    <property type="entry name" value="NUDIX_MTH1_Nudt1"/>
    <property type="match status" value="1"/>
</dbReference>
<organism evidence="23 24">
    <name type="scientific">Lichtheimia ornata</name>
    <dbReference type="NCBI Taxonomy" id="688661"/>
    <lineage>
        <taxon>Eukaryota</taxon>
        <taxon>Fungi</taxon>
        <taxon>Fungi incertae sedis</taxon>
        <taxon>Mucoromycota</taxon>
        <taxon>Mucoromycotina</taxon>
        <taxon>Mucoromycetes</taxon>
        <taxon>Mucorales</taxon>
        <taxon>Lichtheimiaceae</taxon>
        <taxon>Lichtheimia</taxon>
    </lineage>
</organism>
<dbReference type="SUPFAM" id="SSF55811">
    <property type="entry name" value="Nudix"/>
    <property type="match status" value="1"/>
</dbReference>
<evidence type="ECO:0000256" key="18">
    <source>
        <dbReference type="ARBA" id="ARBA00048002"/>
    </source>
</evidence>
<dbReference type="Pfam" id="PF00293">
    <property type="entry name" value="NUDIX"/>
    <property type="match status" value="1"/>
</dbReference>
<reference evidence="23 24" key="1">
    <citation type="submission" date="2023-03" db="EMBL/GenBank/DDBJ databases">
        <title>Genome sequence of Lichtheimia ornata CBS 291.66.</title>
        <authorList>
            <person name="Mohabir J.T."/>
            <person name="Shea T.P."/>
            <person name="Kurbessoian T."/>
            <person name="Berby B."/>
            <person name="Fontaine J."/>
            <person name="Livny J."/>
            <person name="Gnirke A."/>
            <person name="Stajich J.E."/>
            <person name="Cuomo C.A."/>
        </authorList>
    </citation>
    <scope>NUCLEOTIDE SEQUENCE [LARGE SCALE GENOMIC DNA]</scope>
    <source>
        <strain evidence="23">CBS 291.66</strain>
    </source>
</reference>
<comment type="catalytic activity">
    <reaction evidence="10">
        <text>2-oxo-ATP + H2O = 2-oxo-AMP + diphosphate + H(+)</text>
        <dbReference type="Rhea" id="RHEA:67392"/>
        <dbReference type="ChEBI" id="CHEBI:15377"/>
        <dbReference type="ChEBI" id="CHEBI:15378"/>
        <dbReference type="ChEBI" id="CHEBI:33019"/>
        <dbReference type="ChEBI" id="CHEBI:71395"/>
        <dbReference type="ChEBI" id="CHEBI:172878"/>
    </reaction>
    <physiologicalReaction direction="left-to-right" evidence="10">
        <dbReference type="Rhea" id="RHEA:67393"/>
    </physiologicalReaction>
</comment>
<dbReference type="GO" id="GO:0008413">
    <property type="term" value="F:8-oxo-7,8-dihydroguanosine triphosphate pyrophosphatase activity"/>
    <property type="evidence" value="ECO:0007669"/>
    <property type="project" value="InterPro"/>
</dbReference>
<dbReference type="GO" id="GO:0008828">
    <property type="term" value="F:dATP diphosphatase activity"/>
    <property type="evidence" value="ECO:0007669"/>
    <property type="project" value="UniProtKB-EC"/>
</dbReference>
<feature type="domain" description="Nudix hydrolase" evidence="22">
    <location>
        <begin position="6"/>
        <end position="134"/>
    </location>
</feature>
<evidence type="ECO:0000256" key="12">
    <source>
        <dbReference type="ARBA" id="ARBA00026218"/>
    </source>
</evidence>
<dbReference type="PROSITE" id="PS51462">
    <property type="entry name" value="NUDIX"/>
    <property type="match status" value="1"/>
</dbReference>
<keyword evidence="6" id="KW-0460">Magnesium</keyword>
<comment type="catalytic activity">
    <reaction evidence="7">
        <text>8-oxo-dATP + H2O = 8-oxo-dAMP + diphosphate + H(+)</text>
        <dbReference type="Rhea" id="RHEA:65396"/>
        <dbReference type="ChEBI" id="CHEBI:15377"/>
        <dbReference type="ChEBI" id="CHEBI:15378"/>
        <dbReference type="ChEBI" id="CHEBI:33019"/>
        <dbReference type="ChEBI" id="CHEBI:71361"/>
        <dbReference type="ChEBI" id="CHEBI:172871"/>
    </reaction>
    <physiologicalReaction direction="left-to-right" evidence="7">
        <dbReference type="Rhea" id="RHEA:65397"/>
    </physiologicalReaction>
</comment>
<protein>
    <recommendedName>
        <fullName evidence="12">Oxidized purine nucleoside triphosphate hydrolase</fullName>
        <ecNumber evidence="11">3.6.1.56</ecNumber>
    </recommendedName>
    <alternativeName>
        <fullName evidence="16">2-hydroxy-dATP diphosphatase</fullName>
    </alternativeName>
    <alternativeName>
        <fullName evidence="15">7,8-dihydro-8-oxoguanine triphosphatase</fullName>
    </alternativeName>
    <alternativeName>
        <fullName evidence="14">8-oxo-dGTPase</fullName>
    </alternativeName>
    <alternativeName>
        <fullName evidence="17">Methylated purine nucleoside triphosphate hydrolase</fullName>
    </alternativeName>
    <alternativeName>
        <fullName evidence="13">Nucleoside diphosphate-linked moiety X motif 1</fullName>
    </alternativeName>
</protein>
<comment type="catalytic activity">
    <reaction evidence="8">
        <text>2-oxo-dATP + H2O = 2-oxo-dAMP + diphosphate + H(+)</text>
        <dbReference type="Rhea" id="RHEA:31583"/>
        <dbReference type="ChEBI" id="CHEBI:15377"/>
        <dbReference type="ChEBI" id="CHEBI:15378"/>
        <dbReference type="ChEBI" id="CHEBI:33019"/>
        <dbReference type="ChEBI" id="CHEBI:63212"/>
        <dbReference type="ChEBI" id="CHEBI:77897"/>
        <dbReference type="EC" id="3.6.1.56"/>
    </reaction>
    <physiologicalReaction direction="left-to-right" evidence="8">
        <dbReference type="Rhea" id="RHEA:31584"/>
    </physiologicalReaction>
</comment>
<dbReference type="PANTHER" id="PTHR43758:SF2">
    <property type="entry name" value="OXIDIZED PURINE NUCLEOSIDE TRIPHOSPHATE HYDROLASE"/>
    <property type="match status" value="1"/>
</dbReference>
<evidence type="ECO:0000256" key="9">
    <source>
        <dbReference type="ARBA" id="ARBA00024486"/>
    </source>
</evidence>
<accession>A0AAD7XXI3</accession>
<dbReference type="EMBL" id="JARTCD010000074">
    <property type="protein sequence ID" value="KAJ8653632.1"/>
    <property type="molecule type" value="Genomic_DNA"/>
</dbReference>
<evidence type="ECO:0000313" key="23">
    <source>
        <dbReference type="EMBL" id="KAJ8653632.1"/>
    </source>
</evidence>
<evidence type="ECO:0000256" key="16">
    <source>
        <dbReference type="ARBA" id="ARBA00031927"/>
    </source>
</evidence>
<evidence type="ECO:0000256" key="11">
    <source>
        <dbReference type="ARBA" id="ARBA00026103"/>
    </source>
</evidence>
<evidence type="ECO:0000256" key="19">
    <source>
        <dbReference type="ARBA" id="ARBA00048894"/>
    </source>
</evidence>
<dbReference type="InterPro" id="IPR003563">
    <property type="entry name" value="8ODP"/>
</dbReference>
<comment type="function">
    <text evidence="21">Oxidized purine nucleoside triphosphate hydrolase which is a prominent sanitizer of the oxidized nucleotide pool. Catalyzes the hydrolysis of 2-oxo-dATP (2-hydroxy-dATP) into 2-oxo-dAMP. Also has a significant hydrolase activity toward 2-oxo-ATP, 8-oxo-dGTP and 8-oxo-dATP. Through the hydrolysis of oxidized purine nucleoside triphosphates, prevents their incorporation into DNA and the subsequent transversions A:T to C:G and G:C to T:A. Also catalyzes the hydrolysis of methylated purine nucleoside triphosphate preventing their integration into DNA. Through this antimutagenic activity protects cells from oxidative stress.</text>
</comment>